<evidence type="ECO:0000256" key="10">
    <source>
        <dbReference type="SAM" id="MobiDB-lite"/>
    </source>
</evidence>
<evidence type="ECO:0000256" key="6">
    <source>
        <dbReference type="ARBA" id="ARBA00023015"/>
    </source>
</evidence>
<evidence type="ECO:0000256" key="9">
    <source>
        <dbReference type="PROSITE-ProRule" id="PRU00094"/>
    </source>
</evidence>
<gene>
    <name evidence="12" type="ORF">D0Z07_0528</name>
</gene>
<keyword evidence="4 9" id="KW-0863">Zinc-finger</keyword>
<keyword evidence="2" id="KW-0479">Metal-binding</keyword>
<dbReference type="EMBL" id="VNKQ01000002">
    <property type="protein sequence ID" value="KAG0652681.1"/>
    <property type="molecule type" value="Genomic_DNA"/>
</dbReference>
<name>A0A9P7B0Z5_9HELO</name>
<dbReference type="InterPro" id="IPR000679">
    <property type="entry name" value="Znf_GATA"/>
</dbReference>
<feature type="region of interest" description="Disordered" evidence="10">
    <location>
        <begin position="247"/>
        <end position="269"/>
    </location>
</feature>
<proteinExistence type="predicted"/>
<feature type="domain" description="GATA-type" evidence="11">
    <location>
        <begin position="288"/>
        <end position="335"/>
    </location>
</feature>
<evidence type="ECO:0000256" key="3">
    <source>
        <dbReference type="ARBA" id="ARBA00022737"/>
    </source>
</evidence>
<accession>A0A9P7B0Z5</accession>
<dbReference type="GO" id="GO:0000122">
    <property type="term" value="P:negative regulation of transcription by RNA polymerase II"/>
    <property type="evidence" value="ECO:0007669"/>
    <property type="project" value="TreeGrafter"/>
</dbReference>
<dbReference type="GO" id="GO:0034757">
    <property type="term" value="P:negative regulation of iron ion transport"/>
    <property type="evidence" value="ECO:0007669"/>
    <property type="project" value="UniProtKB-ARBA"/>
</dbReference>
<feature type="compositionally biased region" description="Polar residues" evidence="10">
    <location>
        <begin position="399"/>
        <end position="425"/>
    </location>
</feature>
<feature type="compositionally biased region" description="Pro residues" evidence="10">
    <location>
        <begin position="172"/>
        <end position="182"/>
    </location>
</feature>
<dbReference type="PRINTS" id="PR00619">
    <property type="entry name" value="GATAZNFINGER"/>
</dbReference>
<evidence type="ECO:0000256" key="7">
    <source>
        <dbReference type="ARBA" id="ARBA00023163"/>
    </source>
</evidence>
<dbReference type="InterPro" id="IPR013088">
    <property type="entry name" value="Znf_NHR/GATA"/>
</dbReference>
<dbReference type="PANTHER" id="PTHR10071">
    <property type="entry name" value="TRANSCRIPTION FACTOR GATA FAMILY MEMBER"/>
    <property type="match status" value="1"/>
</dbReference>
<keyword evidence="13" id="KW-1185">Reference proteome</keyword>
<dbReference type="SUPFAM" id="SSF57716">
    <property type="entry name" value="Glucocorticoid receptor-like (DNA-binding domain)"/>
    <property type="match status" value="2"/>
</dbReference>
<dbReference type="OrthoDB" id="515401at2759"/>
<feature type="compositionally biased region" description="Low complexity" evidence="10">
    <location>
        <begin position="455"/>
        <end position="465"/>
    </location>
</feature>
<evidence type="ECO:0000259" key="11">
    <source>
        <dbReference type="PROSITE" id="PS50114"/>
    </source>
</evidence>
<dbReference type="FunFam" id="3.30.50.10:FF:000007">
    <property type="entry name" value="Nitrogen regulatory AreA, N-terminal"/>
    <property type="match status" value="1"/>
</dbReference>
<evidence type="ECO:0000256" key="1">
    <source>
        <dbReference type="ARBA" id="ARBA00004123"/>
    </source>
</evidence>
<feature type="compositionally biased region" description="Basic and acidic residues" evidence="10">
    <location>
        <begin position="549"/>
        <end position="572"/>
    </location>
</feature>
<dbReference type="InterPro" id="IPR039355">
    <property type="entry name" value="Transcription_factor_GATA"/>
</dbReference>
<dbReference type="Pfam" id="PF00320">
    <property type="entry name" value="GATA"/>
    <property type="match status" value="2"/>
</dbReference>
<dbReference type="GO" id="GO:0008270">
    <property type="term" value="F:zinc ion binding"/>
    <property type="evidence" value="ECO:0007669"/>
    <property type="project" value="UniProtKB-KW"/>
</dbReference>
<protein>
    <submittedName>
        <fullName evidence="12">Siderophore uptake regulator sreA</fullName>
    </submittedName>
</protein>
<dbReference type="AlphaFoldDB" id="A0A9P7B0Z5"/>
<dbReference type="Gene3D" id="3.30.50.10">
    <property type="entry name" value="Erythroid Transcription Factor GATA-1, subunit A"/>
    <property type="match status" value="2"/>
</dbReference>
<dbReference type="PANTHER" id="PTHR10071:SF335">
    <property type="entry name" value="IRON-SENSING TRANSCRIPTIONAL REPRESSOR-RELATED"/>
    <property type="match status" value="1"/>
</dbReference>
<feature type="region of interest" description="Disordered" evidence="10">
    <location>
        <begin position="24"/>
        <end position="131"/>
    </location>
</feature>
<evidence type="ECO:0000256" key="2">
    <source>
        <dbReference type="ARBA" id="ARBA00022723"/>
    </source>
</evidence>
<dbReference type="FunFam" id="3.30.50.10:FF:000039">
    <property type="entry name" value="Siderophore transcription factor SreA"/>
    <property type="match status" value="1"/>
</dbReference>
<keyword evidence="6" id="KW-0805">Transcription regulation</keyword>
<evidence type="ECO:0000256" key="5">
    <source>
        <dbReference type="ARBA" id="ARBA00022833"/>
    </source>
</evidence>
<evidence type="ECO:0000313" key="12">
    <source>
        <dbReference type="EMBL" id="KAG0652681.1"/>
    </source>
</evidence>
<keyword evidence="7" id="KW-0804">Transcription</keyword>
<dbReference type="PROSITE" id="PS00344">
    <property type="entry name" value="GATA_ZN_FINGER_1"/>
    <property type="match status" value="2"/>
</dbReference>
<dbReference type="GO" id="GO:0006879">
    <property type="term" value="P:intracellular iron ion homeostasis"/>
    <property type="evidence" value="ECO:0007669"/>
    <property type="project" value="UniProtKB-ARBA"/>
</dbReference>
<keyword evidence="5" id="KW-0862">Zinc</keyword>
<keyword evidence="3" id="KW-0677">Repeat</keyword>
<dbReference type="Proteomes" id="UP000785200">
    <property type="component" value="Unassembled WGS sequence"/>
</dbReference>
<dbReference type="GO" id="GO:0000978">
    <property type="term" value="F:RNA polymerase II cis-regulatory region sequence-specific DNA binding"/>
    <property type="evidence" value="ECO:0007669"/>
    <property type="project" value="TreeGrafter"/>
</dbReference>
<keyword evidence="8" id="KW-0539">Nucleus</keyword>
<feature type="region of interest" description="Disordered" evidence="10">
    <location>
        <begin position="338"/>
        <end position="572"/>
    </location>
</feature>
<evidence type="ECO:0000313" key="13">
    <source>
        <dbReference type="Proteomes" id="UP000785200"/>
    </source>
</evidence>
<evidence type="ECO:0000256" key="8">
    <source>
        <dbReference type="ARBA" id="ARBA00023242"/>
    </source>
</evidence>
<comment type="subcellular location">
    <subcellularLocation>
        <location evidence="1">Nucleus</location>
    </subcellularLocation>
</comment>
<feature type="region of interest" description="Disordered" evidence="10">
    <location>
        <begin position="166"/>
        <end position="200"/>
    </location>
</feature>
<dbReference type="GO" id="GO:0000981">
    <property type="term" value="F:DNA-binding transcription factor activity, RNA polymerase II-specific"/>
    <property type="evidence" value="ECO:0007669"/>
    <property type="project" value="TreeGrafter"/>
</dbReference>
<dbReference type="SMART" id="SM00401">
    <property type="entry name" value="ZnF_GATA"/>
    <property type="match status" value="2"/>
</dbReference>
<evidence type="ECO:0000256" key="4">
    <source>
        <dbReference type="ARBA" id="ARBA00022771"/>
    </source>
</evidence>
<dbReference type="GO" id="GO:0005634">
    <property type="term" value="C:nucleus"/>
    <property type="evidence" value="ECO:0007669"/>
    <property type="project" value="UniProtKB-SubCell"/>
</dbReference>
<feature type="domain" description="GATA-type" evidence="11">
    <location>
        <begin position="125"/>
        <end position="182"/>
    </location>
</feature>
<dbReference type="PROSITE" id="PS50114">
    <property type="entry name" value="GATA_ZN_FINGER_2"/>
    <property type="match status" value="2"/>
</dbReference>
<dbReference type="CDD" id="cd00202">
    <property type="entry name" value="ZnF_GATA"/>
    <property type="match status" value="2"/>
</dbReference>
<dbReference type="GO" id="GO:0045944">
    <property type="term" value="P:positive regulation of transcription by RNA polymerase II"/>
    <property type="evidence" value="ECO:0007669"/>
    <property type="project" value="TreeGrafter"/>
</dbReference>
<feature type="compositionally biased region" description="Polar residues" evidence="10">
    <location>
        <begin position="471"/>
        <end position="498"/>
    </location>
</feature>
<organism evidence="12 13">
    <name type="scientific">Hyphodiscus hymeniophilus</name>
    <dbReference type="NCBI Taxonomy" id="353542"/>
    <lineage>
        <taxon>Eukaryota</taxon>
        <taxon>Fungi</taxon>
        <taxon>Dikarya</taxon>
        <taxon>Ascomycota</taxon>
        <taxon>Pezizomycotina</taxon>
        <taxon>Leotiomycetes</taxon>
        <taxon>Helotiales</taxon>
        <taxon>Hyphodiscaceae</taxon>
        <taxon>Hyphodiscus</taxon>
    </lineage>
</organism>
<comment type="caution">
    <text evidence="12">The sequence shown here is derived from an EMBL/GenBank/DDBJ whole genome shotgun (WGS) entry which is preliminary data.</text>
</comment>
<reference evidence="12" key="1">
    <citation type="submission" date="2019-07" db="EMBL/GenBank/DDBJ databases">
        <title>Hyphodiscus hymeniophilus genome sequencing and assembly.</title>
        <authorList>
            <person name="Kramer G."/>
            <person name="Nodwell J."/>
        </authorList>
    </citation>
    <scope>NUCLEOTIDE SEQUENCE</scope>
    <source>
        <strain evidence="12">ATCC 34498</strain>
    </source>
</reference>
<feature type="compositionally biased region" description="Polar residues" evidence="10">
    <location>
        <begin position="254"/>
        <end position="265"/>
    </location>
</feature>
<feature type="compositionally biased region" description="Polar residues" evidence="10">
    <location>
        <begin position="343"/>
        <end position="357"/>
    </location>
</feature>
<sequence>MGCEVRRFPVTDFLSDHPFRIMNETALPQQGREDTFSVRSGSNSKEPYRVELELTQHPVAHSQGISNNRRSPKEHNMDSQSPSQELRHLESTATTHDVPSPASLEQEDRESSQSYAPVIPQHGAVPSGQICSNCGTSRTPLWRRSPQGATICNACGLYLKARNASRPTNLKRPPPTVSPGPRTPEQRLSPTRSGPTPHAASGATYIAVDQTTGGSCPGGGRCNGTGGAEGCSGCPAFNNRVSKSAHFTTHERAQASTHQNDQPTDAPSPIDVAALSIQQQNTTVVVACQNCGTTITPLWRRDESGHTICNACGLYYKLHGVHRPVTMKKAIIKRRKRVVPAGQGTQAIDVANNSIDSPESDRQSPPVDRGSINPDGSVNLGFRMRDEPQRRSFLPEPSMRQQSGQQLPTSDLTAYASTPNTQNHLQFHEQHPQSLNNDNRLPPMTSYPSPTNRRPSLSPNSFLSPSHKRSFSATEIEPQTNQFEPTPTHPNRLSSIKSILNPGFIDSDNATSSNEIDPNLRRMDRYPGTNSPGLGGGQYAMSQGNSGREASENEKNKVERREMLQREADRMREALQAKERELADLGLAD</sequence>